<dbReference type="CDD" id="cd06261">
    <property type="entry name" value="TM_PBP2"/>
    <property type="match status" value="1"/>
</dbReference>
<dbReference type="Gene3D" id="1.10.3720.10">
    <property type="entry name" value="MetI-like"/>
    <property type="match status" value="1"/>
</dbReference>
<dbReference type="GO" id="GO:0005886">
    <property type="term" value="C:plasma membrane"/>
    <property type="evidence" value="ECO:0007669"/>
    <property type="project" value="UniProtKB-SubCell"/>
</dbReference>
<dbReference type="STRING" id="1123404.SAMN02745784_01615"/>
<keyword evidence="4" id="KW-0997">Cell inner membrane</keyword>
<evidence type="ECO:0000259" key="9">
    <source>
        <dbReference type="PROSITE" id="PS50928"/>
    </source>
</evidence>
<dbReference type="SUPFAM" id="SSF161098">
    <property type="entry name" value="MetI-like"/>
    <property type="match status" value="1"/>
</dbReference>
<evidence type="ECO:0000313" key="11">
    <source>
        <dbReference type="Proteomes" id="UP000184114"/>
    </source>
</evidence>
<keyword evidence="6 8" id="KW-1133">Transmembrane helix</keyword>
<evidence type="ECO:0000256" key="6">
    <source>
        <dbReference type="ARBA" id="ARBA00022989"/>
    </source>
</evidence>
<feature type="transmembrane region" description="Helical" evidence="8">
    <location>
        <begin position="103"/>
        <end position="125"/>
    </location>
</feature>
<dbReference type="Pfam" id="PF00528">
    <property type="entry name" value="BPD_transp_1"/>
    <property type="match status" value="1"/>
</dbReference>
<feature type="transmembrane region" description="Helical" evidence="8">
    <location>
        <begin position="233"/>
        <end position="253"/>
    </location>
</feature>
<keyword evidence="5 8" id="KW-0812">Transmembrane</keyword>
<name>A0A1M4VT16_9FIRM</name>
<evidence type="ECO:0000256" key="4">
    <source>
        <dbReference type="ARBA" id="ARBA00022519"/>
    </source>
</evidence>
<evidence type="ECO:0000256" key="2">
    <source>
        <dbReference type="ARBA" id="ARBA00022448"/>
    </source>
</evidence>
<keyword evidence="11" id="KW-1185">Reference proteome</keyword>
<protein>
    <submittedName>
        <fullName evidence="10">Putative spermidine/putrescine transport system permease protein</fullName>
    </submittedName>
</protein>
<evidence type="ECO:0000256" key="8">
    <source>
        <dbReference type="RuleBase" id="RU363032"/>
    </source>
</evidence>
<organism evidence="10 11">
    <name type="scientific">Tissierella praeacuta DSM 18095</name>
    <dbReference type="NCBI Taxonomy" id="1123404"/>
    <lineage>
        <taxon>Bacteria</taxon>
        <taxon>Bacillati</taxon>
        <taxon>Bacillota</taxon>
        <taxon>Tissierellia</taxon>
        <taxon>Tissierellales</taxon>
        <taxon>Tissierellaceae</taxon>
        <taxon>Tissierella</taxon>
    </lineage>
</organism>
<keyword evidence="2 8" id="KW-0813">Transport</keyword>
<keyword evidence="7 8" id="KW-0472">Membrane</keyword>
<evidence type="ECO:0000256" key="1">
    <source>
        <dbReference type="ARBA" id="ARBA00004429"/>
    </source>
</evidence>
<comment type="similarity">
    <text evidence="8">Belongs to the binding-protein-dependent transport system permease family.</text>
</comment>
<feature type="domain" description="ABC transmembrane type-1" evidence="9">
    <location>
        <begin position="65"/>
        <end position="253"/>
    </location>
</feature>
<reference evidence="11" key="1">
    <citation type="submission" date="2016-11" db="EMBL/GenBank/DDBJ databases">
        <authorList>
            <person name="Varghese N."/>
            <person name="Submissions S."/>
        </authorList>
    </citation>
    <scope>NUCLEOTIDE SEQUENCE [LARGE SCALE GENOMIC DNA]</scope>
    <source>
        <strain evidence="11">DSM 18095</strain>
    </source>
</reference>
<dbReference type="PROSITE" id="PS50928">
    <property type="entry name" value="ABC_TM1"/>
    <property type="match status" value="1"/>
</dbReference>
<evidence type="ECO:0000256" key="7">
    <source>
        <dbReference type="ARBA" id="ARBA00023136"/>
    </source>
</evidence>
<dbReference type="InterPro" id="IPR035906">
    <property type="entry name" value="MetI-like_sf"/>
</dbReference>
<feature type="transmembrane region" description="Helical" evidence="8">
    <location>
        <begin position="12"/>
        <end position="33"/>
    </location>
</feature>
<dbReference type="PANTHER" id="PTHR43357">
    <property type="entry name" value="INNER MEMBRANE ABC TRANSPORTER PERMEASE PROTEIN YDCV"/>
    <property type="match status" value="1"/>
</dbReference>
<sequence>MEDKTKLRYKIIVGLFLSFLLLPLIVIFIWSFAKNWPWPKLFPENFGLRGWIYFFTPSSNSIPILLFSIFLSLTVTIIALMITIPAAKALALYKFKGQKLIEILIFAPVIVPTVTVAMGIHLQFIKLGLANTFLGVVLIHLIPCIPYGVRILKSVFEIIGEEMEEQAKVLGANGFQVFYHITFPMLLPGIISAGSMVFIVSFSQYFLTFLIGGGRIITFSMLMFPYIQSGDRMMGSVYSIVFILTTLIFLIILEKITKKFYKAQLKGYRYV</sequence>
<dbReference type="InterPro" id="IPR000515">
    <property type="entry name" value="MetI-like"/>
</dbReference>
<dbReference type="GO" id="GO:0055085">
    <property type="term" value="P:transmembrane transport"/>
    <property type="evidence" value="ECO:0007669"/>
    <property type="project" value="InterPro"/>
</dbReference>
<accession>A0A1M4VT16</accession>
<keyword evidence="3" id="KW-1003">Cell membrane</keyword>
<feature type="transmembrane region" description="Helical" evidence="8">
    <location>
        <begin position="64"/>
        <end position="91"/>
    </location>
</feature>
<dbReference type="AlphaFoldDB" id="A0A1M4VT16"/>
<dbReference type="PANTHER" id="PTHR43357:SF4">
    <property type="entry name" value="INNER MEMBRANE ABC TRANSPORTER PERMEASE PROTEIN YDCV"/>
    <property type="match status" value="1"/>
</dbReference>
<dbReference type="EMBL" id="FQTY01000005">
    <property type="protein sequence ID" value="SHE72078.1"/>
    <property type="molecule type" value="Genomic_DNA"/>
</dbReference>
<feature type="transmembrane region" description="Helical" evidence="8">
    <location>
        <begin position="206"/>
        <end position="227"/>
    </location>
</feature>
<comment type="subcellular location">
    <subcellularLocation>
        <location evidence="1">Cell inner membrane</location>
        <topology evidence="1">Multi-pass membrane protein</topology>
    </subcellularLocation>
    <subcellularLocation>
        <location evidence="8">Cell membrane</location>
        <topology evidence="8">Multi-pass membrane protein</topology>
    </subcellularLocation>
</comment>
<dbReference type="Proteomes" id="UP000184114">
    <property type="component" value="Unassembled WGS sequence"/>
</dbReference>
<proteinExistence type="inferred from homology"/>
<evidence type="ECO:0000313" key="10">
    <source>
        <dbReference type="EMBL" id="SHE72078.1"/>
    </source>
</evidence>
<gene>
    <name evidence="10" type="ORF">SAMN02745784_01615</name>
</gene>
<feature type="transmembrane region" description="Helical" evidence="8">
    <location>
        <begin position="177"/>
        <end position="199"/>
    </location>
</feature>
<evidence type="ECO:0000256" key="5">
    <source>
        <dbReference type="ARBA" id="ARBA00022692"/>
    </source>
</evidence>
<evidence type="ECO:0000256" key="3">
    <source>
        <dbReference type="ARBA" id="ARBA00022475"/>
    </source>
</evidence>